<dbReference type="GO" id="GO:0000976">
    <property type="term" value="F:transcription cis-regulatory region binding"/>
    <property type="evidence" value="ECO:0007669"/>
    <property type="project" value="TreeGrafter"/>
</dbReference>
<dbReference type="InterPro" id="IPR036271">
    <property type="entry name" value="Tet_transcr_reg_TetR-rel_C_sf"/>
</dbReference>
<dbReference type="Proteomes" id="UP000249577">
    <property type="component" value="Unassembled WGS sequence"/>
</dbReference>
<dbReference type="SUPFAM" id="SSF48498">
    <property type="entry name" value="Tetracyclin repressor-like, C-terminal domain"/>
    <property type="match status" value="1"/>
</dbReference>
<sequence>MTEALERPARLKAGLTADDVPVAGEPSPSGSPRASRASRAEDQRRRILDAAIVCFARGGFHATGMQAVCAEAGMSPGALYRYFPSKEALIEAIVERDRADIPAELAPLLEAEDVVEALIDCARAFLVGHLRPESLPIFLELSAEALRNPSVRDIVMRCDAEVGDIVARSIGRGMAMGQIDPSLDPREATRFLMALTDGVLTRLLLEPAAELEGLMPMYERTVRRFLAPQAAVAAKEAAQ</sequence>
<evidence type="ECO:0000256" key="3">
    <source>
        <dbReference type="ARBA" id="ARBA00023125"/>
    </source>
</evidence>
<keyword evidence="1" id="KW-0678">Repressor</keyword>
<evidence type="ECO:0000259" key="7">
    <source>
        <dbReference type="PROSITE" id="PS50977"/>
    </source>
</evidence>
<dbReference type="EMBL" id="QFPN01000010">
    <property type="protein sequence ID" value="PZQ11937.1"/>
    <property type="molecule type" value="Genomic_DNA"/>
</dbReference>
<feature type="region of interest" description="Disordered" evidence="6">
    <location>
        <begin position="1"/>
        <end position="42"/>
    </location>
</feature>
<dbReference type="PANTHER" id="PTHR30055:SF226">
    <property type="entry name" value="HTH-TYPE TRANSCRIPTIONAL REGULATOR PKSA"/>
    <property type="match status" value="1"/>
</dbReference>
<dbReference type="PANTHER" id="PTHR30055">
    <property type="entry name" value="HTH-TYPE TRANSCRIPTIONAL REGULATOR RUTR"/>
    <property type="match status" value="1"/>
</dbReference>
<evidence type="ECO:0000256" key="1">
    <source>
        <dbReference type="ARBA" id="ARBA00022491"/>
    </source>
</evidence>
<protein>
    <submittedName>
        <fullName evidence="8">TetR family transcriptional regulator</fullName>
    </submittedName>
</protein>
<dbReference type="InterPro" id="IPR039538">
    <property type="entry name" value="BetI_C"/>
</dbReference>
<evidence type="ECO:0000256" key="6">
    <source>
        <dbReference type="SAM" id="MobiDB-lite"/>
    </source>
</evidence>
<name>A0A2W5LX75_ANCNO</name>
<organism evidence="8 9">
    <name type="scientific">Ancylobacter novellus</name>
    <name type="common">Thiobacillus novellus</name>
    <dbReference type="NCBI Taxonomy" id="921"/>
    <lineage>
        <taxon>Bacteria</taxon>
        <taxon>Pseudomonadati</taxon>
        <taxon>Pseudomonadota</taxon>
        <taxon>Alphaproteobacteria</taxon>
        <taxon>Hyphomicrobiales</taxon>
        <taxon>Xanthobacteraceae</taxon>
        <taxon>Ancylobacter</taxon>
    </lineage>
</organism>
<dbReference type="InterPro" id="IPR050109">
    <property type="entry name" value="HTH-type_TetR-like_transc_reg"/>
</dbReference>
<reference evidence="8 9" key="1">
    <citation type="submission" date="2017-08" db="EMBL/GenBank/DDBJ databases">
        <title>Infants hospitalized years apart are colonized by the same room-sourced microbial strains.</title>
        <authorList>
            <person name="Brooks B."/>
            <person name="Olm M.R."/>
            <person name="Firek B.A."/>
            <person name="Baker R."/>
            <person name="Thomas B.C."/>
            <person name="Morowitz M.J."/>
            <person name="Banfield J.F."/>
        </authorList>
    </citation>
    <scope>NUCLEOTIDE SEQUENCE [LARGE SCALE GENOMIC DNA]</scope>
    <source>
        <strain evidence="8">S2_005_003_R2_43</strain>
    </source>
</reference>
<dbReference type="InterPro" id="IPR001647">
    <property type="entry name" value="HTH_TetR"/>
</dbReference>
<accession>A0A2W5LX75</accession>
<evidence type="ECO:0000313" key="9">
    <source>
        <dbReference type="Proteomes" id="UP000249577"/>
    </source>
</evidence>
<dbReference type="InterPro" id="IPR009057">
    <property type="entry name" value="Homeodomain-like_sf"/>
</dbReference>
<dbReference type="SUPFAM" id="SSF46689">
    <property type="entry name" value="Homeodomain-like"/>
    <property type="match status" value="1"/>
</dbReference>
<dbReference type="Pfam" id="PF13977">
    <property type="entry name" value="TetR_C_6"/>
    <property type="match status" value="1"/>
</dbReference>
<evidence type="ECO:0000256" key="4">
    <source>
        <dbReference type="ARBA" id="ARBA00023163"/>
    </source>
</evidence>
<feature type="DNA-binding region" description="H-T-H motif" evidence="5">
    <location>
        <begin position="64"/>
        <end position="83"/>
    </location>
</feature>
<comment type="caution">
    <text evidence="8">The sequence shown here is derived from an EMBL/GenBank/DDBJ whole genome shotgun (WGS) entry which is preliminary data.</text>
</comment>
<feature type="domain" description="HTH tetR-type" evidence="7">
    <location>
        <begin position="41"/>
        <end position="101"/>
    </location>
</feature>
<evidence type="ECO:0000256" key="2">
    <source>
        <dbReference type="ARBA" id="ARBA00023015"/>
    </source>
</evidence>
<dbReference type="Gene3D" id="1.10.357.10">
    <property type="entry name" value="Tetracycline Repressor, domain 2"/>
    <property type="match status" value="1"/>
</dbReference>
<evidence type="ECO:0000256" key="5">
    <source>
        <dbReference type="PROSITE-ProRule" id="PRU00335"/>
    </source>
</evidence>
<dbReference type="GO" id="GO:0003700">
    <property type="term" value="F:DNA-binding transcription factor activity"/>
    <property type="evidence" value="ECO:0007669"/>
    <property type="project" value="TreeGrafter"/>
</dbReference>
<dbReference type="PROSITE" id="PS50977">
    <property type="entry name" value="HTH_TETR_2"/>
    <property type="match status" value="1"/>
</dbReference>
<proteinExistence type="predicted"/>
<dbReference type="AlphaFoldDB" id="A0A2W5LX75"/>
<feature type="compositionally biased region" description="Low complexity" evidence="6">
    <location>
        <begin position="23"/>
        <end position="37"/>
    </location>
</feature>
<dbReference type="PRINTS" id="PR00455">
    <property type="entry name" value="HTHTETR"/>
</dbReference>
<evidence type="ECO:0000313" key="8">
    <source>
        <dbReference type="EMBL" id="PZQ11937.1"/>
    </source>
</evidence>
<keyword evidence="3 5" id="KW-0238">DNA-binding</keyword>
<gene>
    <name evidence="8" type="ORF">DI565_17310</name>
</gene>
<dbReference type="Pfam" id="PF00440">
    <property type="entry name" value="TetR_N"/>
    <property type="match status" value="1"/>
</dbReference>
<keyword evidence="2" id="KW-0805">Transcription regulation</keyword>
<keyword evidence="4" id="KW-0804">Transcription</keyword>